<dbReference type="Gramene" id="PNT76518">
    <property type="protein sequence ID" value="PNT76518"/>
    <property type="gene ID" value="BRADI_1g49136v3"/>
</dbReference>
<keyword evidence="3" id="KW-1185">Reference proteome</keyword>
<name>A0A2K2DQH2_BRADI</name>
<gene>
    <name evidence="1" type="ORF">BRADI_1g49136v3</name>
</gene>
<reference evidence="1 2" key="1">
    <citation type="journal article" date="2010" name="Nature">
        <title>Genome sequencing and analysis of the model grass Brachypodium distachyon.</title>
        <authorList>
            <consortium name="International Brachypodium Initiative"/>
        </authorList>
    </citation>
    <scope>NUCLEOTIDE SEQUENCE [LARGE SCALE GENOMIC DNA]</scope>
    <source>
        <strain evidence="1 2">Bd21</strain>
    </source>
</reference>
<reference evidence="2" key="3">
    <citation type="submission" date="2018-08" db="UniProtKB">
        <authorList>
            <consortium name="EnsemblPlants"/>
        </authorList>
    </citation>
    <scope>IDENTIFICATION</scope>
    <source>
        <strain evidence="2">cv. Bd21</strain>
    </source>
</reference>
<sequence>MVPTAAPVGLPLGWSGRMPVPPDAIELSVAASETMVIAEMILDDPHSSKLAALHVKEASKEFYSDVIQDVGLSLDSAVSSQYQWQWQMCLLCNEFLCMNKRY</sequence>
<evidence type="ECO:0000313" key="2">
    <source>
        <dbReference type="EnsemblPlants" id="PNT76518"/>
    </source>
</evidence>
<evidence type="ECO:0000313" key="1">
    <source>
        <dbReference type="EMBL" id="PNT76518.1"/>
    </source>
</evidence>
<reference evidence="1" key="2">
    <citation type="submission" date="2017-06" db="EMBL/GenBank/DDBJ databases">
        <title>WGS assembly of Brachypodium distachyon.</title>
        <authorList>
            <consortium name="The International Brachypodium Initiative"/>
            <person name="Lucas S."/>
            <person name="Harmon-Smith M."/>
            <person name="Lail K."/>
            <person name="Tice H."/>
            <person name="Grimwood J."/>
            <person name="Bruce D."/>
            <person name="Barry K."/>
            <person name="Shu S."/>
            <person name="Lindquist E."/>
            <person name="Wang M."/>
            <person name="Pitluck S."/>
            <person name="Vogel J.P."/>
            <person name="Garvin D.F."/>
            <person name="Mockler T.C."/>
            <person name="Schmutz J."/>
            <person name="Rokhsar D."/>
            <person name="Bevan M.W."/>
        </authorList>
    </citation>
    <scope>NUCLEOTIDE SEQUENCE</scope>
    <source>
        <strain evidence="1">Bd21</strain>
    </source>
</reference>
<accession>A0A2K2DQH2</accession>
<protein>
    <submittedName>
        <fullName evidence="1 2">Uncharacterized protein</fullName>
    </submittedName>
</protein>
<dbReference type="AlphaFoldDB" id="A0A2K2DQH2"/>
<evidence type="ECO:0000313" key="3">
    <source>
        <dbReference type="Proteomes" id="UP000008810"/>
    </source>
</evidence>
<dbReference type="InParanoid" id="A0A2K2DQH2"/>
<dbReference type="EnsemblPlants" id="PNT76518">
    <property type="protein sequence ID" value="PNT76518"/>
    <property type="gene ID" value="BRADI_1g49136v3"/>
</dbReference>
<dbReference type="Proteomes" id="UP000008810">
    <property type="component" value="Chromosome 1"/>
</dbReference>
<organism evidence="1">
    <name type="scientific">Brachypodium distachyon</name>
    <name type="common">Purple false brome</name>
    <name type="synonym">Trachynia distachya</name>
    <dbReference type="NCBI Taxonomy" id="15368"/>
    <lineage>
        <taxon>Eukaryota</taxon>
        <taxon>Viridiplantae</taxon>
        <taxon>Streptophyta</taxon>
        <taxon>Embryophyta</taxon>
        <taxon>Tracheophyta</taxon>
        <taxon>Spermatophyta</taxon>
        <taxon>Magnoliopsida</taxon>
        <taxon>Liliopsida</taxon>
        <taxon>Poales</taxon>
        <taxon>Poaceae</taxon>
        <taxon>BOP clade</taxon>
        <taxon>Pooideae</taxon>
        <taxon>Stipodae</taxon>
        <taxon>Brachypodieae</taxon>
        <taxon>Brachypodium</taxon>
    </lineage>
</organism>
<dbReference type="EMBL" id="CM000880">
    <property type="protein sequence ID" value="PNT76518.1"/>
    <property type="molecule type" value="Genomic_DNA"/>
</dbReference>
<proteinExistence type="predicted"/>